<dbReference type="EMBL" id="MU274913">
    <property type="protein sequence ID" value="KAI0088568.1"/>
    <property type="molecule type" value="Genomic_DNA"/>
</dbReference>
<gene>
    <name evidence="1" type="ORF">BDY19DRAFT_906581</name>
</gene>
<sequence length="150" mass="16876">MPIGDKTYRLGTVNKASSFELLLYNAHFKAGSNFIDVANNYQMIHLTRSRLLADGSQQQEPLPGHQIPSTKVTQYTRRGEHQEYYLGNNVKDMRLSLEPLNRLRRGFLPPLLGSAHLRGRGDGRTAPIGVERESAIPYTLLGGNRDTQEK</sequence>
<evidence type="ECO:0000313" key="2">
    <source>
        <dbReference type="Proteomes" id="UP001055072"/>
    </source>
</evidence>
<comment type="caution">
    <text evidence="1">The sequence shown here is derived from an EMBL/GenBank/DDBJ whole genome shotgun (WGS) entry which is preliminary data.</text>
</comment>
<evidence type="ECO:0000313" key="1">
    <source>
        <dbReference type="EMBL" id="KAI0088568.1"/>
    </source>
</evidence>
<organism evidence="1 2">
    <name type="scientific">Irpex rosettiformis</name>
    <dbReference type="NCBI Taxonomy" id="378272"/>
    <lineage>
        <taxon>Eukaryota</taxon>
        <taxon>Fungi</taxon>
        <taxon>Dikarya</taxon>
        <taxon>Basidiomycota</taxon>
        <taxon>Agaricomycotina</taxon>
        <taxon>Agaricomycetes</taxon>
        <taxon>Polyporales</taxon>
        <taxon>Irpicaceae</taxon>
        <taxon>Irpex</taxon>
    </lineage>
</organism>
<name>A0ACB8U2V4_9APHY</name>
<reference evidence="1" key="1">
    <citation type="journal article" date="2021" name="Environ. Microbiol.">
        <title>Gene family expansions and transcriptome signatures uncover fungal adaptations to wood decay.</title>
        <authorList>
            <person name="Hage H."/>
            <person name="Miyauchi S."/>
            <person name="Viragh M."/>
            <person name="Drula E."/>
            <person name="Min B."/>
            <person name="Chaduli D."/>
            <person name="Navarro D."/>
            <person name="Favel A."/>
            <person name="Norest M."/>
            <person name="Lesage-Meessen L."/>
            <person name="Balint B."/>
            <person name="Merenyi Z."/>
            <person name="de Eugenio L."/>
            <person name="Morin E."/>
            <person name="Martinez A.T."/>
            <person name="Baldrian P."/>
            <person name="Stursova M."/>
            <person name="Martinez M.J."/>
            <person name="Novotny C."/>
            <person name="Magnuson J.K."/>
            <person name="Spatafora J.W."/>
            <person name="Maurice S."/>
            <person name="Pangilinan J."/>
            <person name="Andreopoulos W."/>
            <person name="LaButti K."/>
            <person name="Hundley H."/>
            <person name="Na H."/>
            <person name="Kuo A."/>
            <person name="Barry K."/>
            <person name="Lipzen A."/>
            <person name="Henrissat B."/>
            <person name="Riley R."/>
            <person name="Ahrendt S."/>
            <person name="Nagy L.G."/>
            <person name="Grigoriev I.V."/>
            <person name="Martin F."/>
            <person name="Rosso M.N."/>
        </authorList>
    </citation>
    <scope>NUCLEOTIDE SEQUENCE</scope>
    <source>
        <strain evidence="1">CBS 384.51</strain>
    </source>
</reference>
<accession>A0ACB8U2V4</accession>
<dbReference type="Proteomes" id="UP001055072">
    <property type="component" value="Unassembled WGS sequence"/>
</dbReference>
<keyword evidence="2" id="KW-1185">Reference proteome</keyword>
<proteinExistence type="predicted"/>
<protein>
    <submittedName>
        <fullName evidence="1">Uncharacterized protein</fullName>
    </submittedName>
</protein>